<name>A0A848F8E3_9BURK</name>
<evidence type="ECO:0000313" key="2">
    <source>
        <dbReference type="Proteomes" id="UP000574067"/>
    </source>
</evidence>
<sequence>MKKRPPRIASELVTKALLENSKGAQSALVEILGKPFDQVPAFDGVIVYADDPSPRFISLSLKGKKKAEPISNVADIDAIKASLCIVMPPIARRP</sequence>
<comment type="caution">
    <text evidence="1">The sequence shown here is derived from an EMBL/GenBank/DDBJ whole genome shotgun (WGS) entry which is preliminary data.</text>
</comment>
<evidence type="ECO:0000313" key="1">
    <source>
        <dbReference type="EMBL" id="NML15478.1"/>
    </source>
</evidence>
<keyword evidence="2" id="KW-1185">Reference proteome</keyword>
<dbReference type="EMBL" id="JABBFW010000006">
    <property type="protein sequence ID" value="NML15478.1"/>
    <property type="molecule type" value="Genomic_DNA"/>
</dbReference>
<accession>A0A848F8E3</accession>
<protein>
    <submittedName>
        <fullName evidence="1">Uncharacterized protein</fullName>
    </submittedName>
</protein>
<gene>
    <name evidence="1" type="ORF">HHL10_10875</name>
</gene>
<dbReference type="Proteomes" id="UP000574067">
    <property type="component" value="Unassembled WGS sequence"/>
</dbReference>
<reference evidence="1 2" key="1">
    <citation type="submission" date="2020-04" db="EMBL/GenBank/DDBJ databases">
        <title>Azohydromonas sp. isolated from soil.</title>
        <authorList>
            <person name="Dahal R.H."/>
        </authorList>
    </citation>
    <scope>NUCLEOTIDE SEQUENCE [LARGE SCALE GENOMIC DNA]</scope>
    <source>
        <strain evidence="1 2">G-1-1-14</strain>
    </source>
</reference>
<dbReference type="AlphaFoldDB" id="A0A848F8E3"/>
<dbReference type="RefSeq" id="WP_169160381.1">
    <property type="nucleotide sequence ID" value="NZ_JABBFW010000006.1"/>
</dbReference>
<proteinExistence type="predicted"/>
<organism evidence="1 2">
    <name type="scientific">Azohydromonas caseinilytica</name>
    <dbReference type="NCBI Taxonomy" id="2728836"/>
    <lineage>
        <taxon>Bacteria</taxon>
        <taxon>Pseudomonadati</taxon>
        <taxon>Pseudomonadota</taxon>
        <taxon>Betaproteobacteria</taxon>
        <taxon>Burkholderiales</taxon>
        <taxon>Sphaerotilaceae</taxon>
        <taxon>Azohydromonas</taxon>
    </lineage>
</organism>